<organism evidence="4 5">
    <name type="scientific">Heterocephalus glaber</name>
    <name type="common">Naked mole rat</name>
    <dbReference type="NCBI Taxonomy" id="10181"/>
    <lineage>
        <taxon>Eukaryota</taxon>
        <taxon>Metazoa</taxon>
        <taxon>Chordata</taxon>
        <taxon>Craniata</taxon>
        <taxon>Vertebrata</taxon>
        <taxon>Euteleostomi</taxon>
        <taxon>Mammalia</taxon>
        <taxon>Eutheria</taxon>
        <taxon>Euarchontoglires</taxon>
        <taxon>Glires</taxon>
        <taxon>Rodentia</taxon>
        <taxon>Hystricomorpha</taxon>
        <taxon>Bathyergidae</taxon>
        <taxon>Heterocephalus</taxon>
    </lineage>
</organism>
<dbReference type="InterPro" id="IPR027417">
    <property type="entry name" value="P-loop_NTPase"/>
</dbReference>
<dbReference type="AlphaFoldDB" id="A0AAX6T1Z7"/>
<proteinExistence type="predicted"/>
<evidence type="ECO:0000313" key="5">
    <source>
        <dbReference type="RefSeq" id="XP_021113980.1"/>
    </source>
</evidence>
<sequence>MKNLIKYIHQPHAKSTMPVRITIVGPARFGKTTVAKNLASEYGLEHTSVGEALRSVLSHHPETELALMFNSCLHEGMMVLDELTVQALDLSLMDSACHTAGPRSELLSWVPRGPLRDSVPVVLVREAACRAAASAGLLCPGSSALPWVPMGRAHSEPARPAGDAKPTR</sequence>
<dbReference type="SUPFAM" id="SSF52540">
    <property type="entry name" value="P-loop containing nucleoside triphosphate hydrolases"/>
    <property type="match status" value="1"/>
</dbReference>
<reference evidence="5 6" key="1">
    <citation type="submission" date="2025-04" db="UniProtKB">
        <authorList>
            <consortium name="RefSeq"/>
        </authorList>
    </citation>
    <scope>IDENTIFICATION</scope>
</reference>
<dbReference type="PANTHER" id="PTHR23359">
    <property type="entry name" value="NUCLEOTIDE KINASE"/>
    <property type="match status" value="1"/>
</dbReference>
<keyword evidence="1" id="KW-0808">Transferase</keyword>
<evidence type="ECO:0000256" key="1">
    <source>
        <dbReference type="ARBA" id="ARBA00022679"/>
    </source>
</evidence>
<accession>A0AAX6T1Z7</accession>
<evidence type="ECO:0000313" key="6">
    <source>
        <dbReference type="RefSeq" id="XP_021113981.1"/>
    </source>
</evidence>
<dbReference type="GO" id="GO:0006139">
    <property type="term" value="P:nucleobase-containing compound metabolic process"/>
    <property type="evidence" value="ECO:0007669"/>
    <property type="project" value="InterPro"/>
</dbReference>
<evidence type="ECO:0000256" key="2">
    <source>
        <dbReference type="ARBA" id="ARBA00022741"/>
    </source>
</evidence>
<dbReference type="GO" id="GO:0005524">
    <property type="term" value="F:ATP binding"/>
    <property type="evidence" value="ECO:0007669"/>
    <property type="project" value="InterPro"/>
</dbReference>
<evidence type="ECO:0000256" key="3">
    <source>
        <dbReference type="ARBA" id="ARBA00022777"/>
    </source>
</evidence>
<keyword evidence="4" id="KW-1185">Reference proteome</keyword>
<dbReference type="InterPro" id="IPR000850">
    <property type="entry name" value="Adenylat/UMP-CMP_kin"/>
</dbReference>
<dbReference type="Pfam" id="PF00406">
    <property type="entry name" value="ADK"/>
    <property type="match status" value="1"/>
</dbReference>
<gene>
    <name evidence="5 6" type="primary">LOC110349144</name>
</gene>
<dbReference type="RefSeq" id="XP_021113980.1">
    <property type="nucleotide sequence ID" value="XM_021258321.1"/>
</dbReference>
<dbReference type="RefSeq" id="XP_021113981.1">
    <property type="nucleotide sequence ID" value="XM_021258322.1"/>
</dbReference>
<keyword evidence="3" id="KW-0418">Kinase</keyword>
<dbReference type="Gene3D" id="3.40.50.300">
    <property type="entry name" value="P-loop containing nucleotide triphosphate hydrolases"/>
    <property type="match status" value="1"/>
</dbReference>
<dbReference type="GeneID" id="110349144"/>
<name>A0AAX6T1Z7_HETGA</name>
<protein>
    <submittedName>
        <fullName evidence="5 6">Adenylate kinase 9-like</fullName>
    </submittedName>
</protein>
<keyword evidence="2" id="KW-0547">Nucleotide-binding</keyword>
<dbReference type="GO" id="GO:0019205">
    <property type="term" value="F:nucleobase-containing compound kinase activity"/>
    <property type="evidence" value="ECO:0007669"/>
    <property type="project" value="InterPro"/>
</dbReference>
<evidence type="ECO:0000313" key="4">
    <source>
        <dbReference type="Proteomes" id="UP000694906"/>
    </source>
</evidence>
<dbReference type="Proteomes" id="UP000694906">
    <property type="component" value="Unplaced"/>
</dbReference>